<dbReference type="InterPro" id="IPR011989">
    <property type="entry name" value="ARM-like"/>
</dbReference>
<reference evidence="3" key="1">
    <citation type="submission" date="2016-11" db="UniProtKB">
        <authorList>
            <consortium name="WormBaseParasite"/>
        </authorList>
    </citation>
    <scope>IDENTIFICATION</scope>
</reference>
<proteinExistence type="inferred from homology"/>
<dbReference type="GO" id="GO:0019888">
    <property type="term" value="F:protein phosphatase regulator activity"/>
    <property type="evidence" value="ECO:0007669"/>
    <property type="project" value="InterPro"/>
</dbReference>
<evidence type="ECO:0000256" key="1">
    <source>
        <dbReference type="ARBA" id="ARBA00009745"/>
    </source>
</evidence>
<comment type="similarity">
    <text evidence="1">Belongs to the phosphatase 2A regulatory subunit B56 family.</text>
</comment>
<accession>A0A1I8BMA2</accession>
<organism evidence="2 3">
    <name type="scientific">Meloidogyne hapla</name>
    <name type="common">Root-knot nematode worm</name>
    <dbReference type="NCBI Taxonomy" id="6305"/>
    <lineage>
        <taxon>Eukaryota</taxon>
        <taxon>Metazoa</taxon>
        <taxon>Ecdysozoa</taxon>
        <taxon>Nematoda</taxon>
        <taxon>Chromadorea</taxon>
        <taxon>Rhabditida</taxon>
        <taxon>Tylenchina</taxon>
        <taxon>Tylenchomorpha</taxon>
        <taxon>Tylenchoidea</taxon>
        <taxon>Meloidogynidae</taxon>
        <taxon>Meloidogyninae</taxon>
        <taxon>Meloidogyne</taxon>
    </lineage>
</organism>
<dbReference type="InterPro" id="IPR002554">
    <property type="entry name" value="PP2A_B56"/>
</dbReference>
<dbReference type="GO" id="GO:0007165">
    <property type="term" value="P:signal transduction"/>
    <property type="evidence" value="ECO:0007669"/>
    <property type="project" value="InterPro"/>
</dbReference>
<dbReference type="Proteomes" id="UP000095281">
    <property type="component" value="Unplaced"/>
</dbReference>
<keyword evidence="2" id="KW-1185">Reference proteome</keyword>
<evidence type="ECO:0000313" key="2">
    <source>
        <dbReference type="Proteomes" id="UP000095281"/>
    </source>
</evidence>
<dbReference type="GO" id="GO:0000159">
    <property type="term" value="C:protein phosphatase type 2A complex"/>
    <property type="evidence" value="ECO:0007669"/>
    <property type="project" value="InterPro"/>
</dbReference>
<dbReference type="Pfam" id="PF01603">
    <property type="entry name" value="B56"/>
    <property type="match status" value="1"/>
</dbReference>
<evidence type="ECO:0000313" key="3">
    <source>
        <dbReference type="WBParaSite" id="MhA1_Contig338.frz3.gene6"/>
    </source>
</evidence>
<sequence length="166" mass="18946">MFIPTCSPQNNNNNTTMPKSLAHLLADRRPSYSVTIPSESRKLNRECRRKGSDQVCGKNDGTKGSIMLPLPSLKESNNAELKKILLQKIKQCQQFVDWGEEGNQDEGKISERLIKTSALEEVIEFISSSKNTLEEDNDLILRRGLVDIVRLNLFRLVLDKRKYKNI</sequence>
<dbReference type="AlphaFoldDB" id="A0A1I8BMA2"/>
<dbReference type="WBParaSite" id="MhA1_Contig338.frz3.gene6">
    <property type="protein sequence ID" value="MhA1_Contig338.frz3.gene6"/>
    <property type="gene ID" value="MhA1_Contig338.frz3.gene6"/>
</dbReference>
<protein>
    <submittedName>
        <fullName evidence="3">Uncharacterized protein</fullName>
    </submittedName>
</protein>
<name>A0A1I8BMA2_MELHA</name>
<dbReference type="Gene3D" id="1.25.10.10">
    <property type="entry name" value="Leucine-rich Repeat Variant"/>
    <property type="match status" value="1"/>
</dbReference>